<dbReference type="SUPFAM" id="SSF52200">
    <property type="entry name" value="Toll/Interleukin receptor TIR domain"/>
    <property type="match status" value="1"/>
</dbReference>
<comment type="caution">
    <text evidence="3">The sequence shown here is derived from an EMBL/GenBank/DDBJ whole genome shotgun (WGS) entry which is preliminary data.</text>
</comment>
<dbReference type="InterPro" id="IPR000157">
    <property type="entry name" value="TIR_dom"/>
</dbReference>
<reference evidence="3 4" key="1">
    <citation type="journal article" date="2017" name="Int. J. Syst. Evol. Microbiol.">
        <title>Ramlibacter monticola sp. nov., isolated from forest soil.</title>
        <authorList>
            <person name="Chaudhary D.K."/>
            <person name="Kim J."/>
        </authorList>
    </citation>
    <scope>NUCLEOTIDE SEQUENCE [LARGE SCALE GENOMIC DNA]</scope>
    <source>
        <strain evidence="3 4">KACC 19175</strain>
    </source>
</reference>
<dbReference type="PROSITE" id="PS50104">
    <property type="entry name" value="TIR"/>
    <property type="match status" value="1"/>
</dbReference>
<dbReference type="Proteomes" id="UP000599109">
    <property type="component" value="Unassembled WGS sequence"/>
</dbReference>
<dbReference type="EMBL" id="JAEQNE010000002">
    <property type="protein sequence ID" value="MBL0391111.1"/>
    <property type="molecule type" value="Genomic_DNA"/>
</dbReference>
<feature type="domain" description="TIR" evidence="2">
    <location>
        <begin position="2"/>
        <end position="129"/>
    </location>
</feature>
<keyword evidence="3" id="KW-0675">Receptor</keyword>
<accession>A0A937CSF2</accession>
<dbReference type="GO" id="GO:0007165">
    <property type="term" value="P:signal transduction"/>
    <property type="evidence" value="ECO:0007669"/>
    <property type="project" value="InterPro"/>
</dbReference>
<keyword evidence="4" id="KW-1185">Reference proteome</keyword>
<feature type="region of interest" description="Disordered" evidence="1">
    <location>
        <begin position="438"/>
        <end position="462"/>
    </location>
</feature>
<dbReference type="Pfam" id="PF13676">
    <property type="entry name" value="TIR_2"/>
    <property type="match status" value="1"/>
</dbReference>
<name>A0A937CSF2_9BURK</name>
<organism evidence="3 4">
    <name type="scientific">Ramlibacter monticola</name>
    <dbReference type="NCBI Taxonomy" id="1926872"/>
    <lineage>
        <taxon>Bacteria</taxon>
        <taxon>Pseudomonadati</taxon>
        <taxon>Pseudomonadota</taxon>
        <taxon>Betaproteobacteria</taxon>
        <taxon>Burkholderiales</taxon>
        <taxon>Comamonadaceae</taxon>
        <taxon>Ramlibacter</taxon>
    </lineage>
</organism>
<evidence type="ECO:0000259" key="2">
    <source>
        <dbReference type="PROSITE" id="PS50104"/>
    </source>
</evidence>
<dbReference type="Gene3D" id="3.40.50.10140">
    <property type="entry name" value="Toll/interleukin-1 receptor homology (TIR) domain"/>
    <property type="match status" value="1"/>
</dbReference>
<gene>
    <name evidence="3" type="ORF">JJ685_08155</name>
</gene>
<dbReference type="InterPro" id="IPR035897">
    <property type="entry name" value="Toll_tir_struct_dom_sf"/>
</dbReference>
<evidence type="ECO:0000313" key="3">
    <source>
        <dbReference type="EMBL" id="MBL0391111.1"/>
    </source>
</evidence>
<evidence type="ECO:0000313" key="4">
    <source>
        <dbReference type="Proteomes" id="UP000599109"/>
    </source>
</evidence>
<feature type="compositionally biased region" description="Acidic residues" evidence="1">
    <location>
        <begin position="440"/>
        <end position="462"/>
    </location>
</feature>
<dbReference type="AlphaFoldDB" id="A0A937CSF2"/>
<sequence>MTREAIFISHATPEDNDFVRWLGSKLELAGYKVWHDLARLKGGDYFWDKIEAAIRNDSFRFIAVVSKVAVGKQGVKDEWAVAGTIERGLPGFIIPVRIDGIPFSDVPISLHRKNLIDFASGWHKGLAALVDTLEEAEAPKVSRIDPALARHWLPELKEGAIVRTDAKETLDSTWLRILALPPAIETARILGKDREIKVTEENRRLPWFEHEDRIVGFAKGSDLVSLMAKSVMLKAANAAETATFIQEGSTLGDREVPRWEARKRVGNLVRQAWELAMEAKGFASVYQASGRRIFYATPELTGGRGKFVSYEDFDGTKRRKALTGKSEKRGACWAYGVGMVTSFDEPWRVELRHAVIFTDEDGKPLEDALKAHRLRRGFCKSWWNEQWRTLMRAFLWLASDGKPELLLSVGSGRSISLCSTPIQFEAPAGLSDVAHAIDAEPVDEIDEEDTAQEEDGEEEGAQ</sequence>
<dbReference type="RefSeq" id="WP_201673766.1">
    <property type="nucleotide sequence ID" value="NZ_JAEQNE010000002.1"/>
</dbReference>
<protein>
    <submittedName>
        <fullName evidence="3">Toll/interleukin-1 receptor domain-containing protein</fullName>
    </submittedName>
</protein>
<proteinExistence type="predicted"/>
<evidence type="ECO:0000256" key="1">
    <source>
        <dbReference type="SAM" id="MobiDB-lite"/>
    </source>
</evidence>